<proteinExistence type="predicted"/>
<evidence type="ECO:0000259" key="6">
    <source>
        <dbReference type="PROSITE" id="PS50089"/>
    </source>
</evidence>
<dbReference type="Gene3D" id="3.30.40.10">
    <property type="entry name" value="Zinc/RING finger domain, C3HC4 (zinc finger)"/>
    <property type="match status" value="1"/>
</dbReference>
<reference evidence="7 8" key="1">
    <citation type="journal article" date="2019" name="Nat. Ecol. Evol.">
        <title>Megaphylogeny resolves global patterns of mushroom evolution.</title>
        <authorList>
            <person name="Varga T."/>
            <person name="Krizsan K."/>
            <person name="Foldi C."/>
            <person name="Dima B."/>
            <person name="Sanchez-Garcia M."/>
            <person name="Sanchez-Ramirez S."/>
            <person name="Szollosi G.J."/>
            <person name="Szarkandi J.G."/>
            <person name="Papp V."/>
            <person name="Albert L."/>
            <person name="Andreopoulos W."/>
            <person name="Angelini C."/>
            <person name="Antonin V."/>
            <person name="Barry K.W."/>
            <person name="Bougher N.L."/>
            <person name="Buchanan P."/>
            <person name="Buyck B."/>
            <person name="Bense V."/>
            <person name="Catcheside P."/>
            <person name="Chovatia M."/>
            <person name="Cooper J."/>
            <person name="Damon W."/>
            <person name="Desjardin D."/>
            <person name="Finy P."/>
            <person name="Geml J."/>
            <person name="Haridas S."/>
            <person name="Hughes K."/>
            <person name="Justo A."/>
            <person name="Karasinski D."/>
            <person name="Kautmanova I."/>
            <person name="Kiss B."/>
            <person name="Kocsube S."/>
            <person name="Kotiranta H."/>
            <person name="LaButti K.M."/>
            <person name="Lechner B.E."/>
            <person name="Liimatainen K."/>
            <person name="Lipzen A."/>
            <person name="Lukacs Z."/>
            <person name="Mihaltcheva S."/>
            <person name="Morgado L.N."/>
            <person name="Niskanen T."/>
            <person name="Noordeloos M.E."/>
            <person name="Ohm R.A."/>
            <person name="Ortiz-Santana B."/>
            <person name="Ovrebo C."/>
            <person name="Racz N."/>
            <person name="Riley R."/>
            <person name="Savchenko A."/>
            <person name="Shiryaev A."/>
            <person name="Soop K."/>
            <person name="Spirin V."/>
            <person name="Szebenyi C."/>
            <person name="Tomsovsky M."/>
            <person name="Tulloss R.E."/>
            <person name="Uehling J."/>
            <person name="Grigoriev I.V."/>
            <person name="Vagvolgyi C."/>
            <person name="Papp T."/>
            <person name="Martin F.M."/>
            <person name="Miettinen O."/>
            <person name="Hibbett D.S."/>
            <person name="Nagy L.G."/>
        </authorList>
    </citation>
    <scope>NUCLEOTIDE SEQUENCE [LARGE SCALE GENOMIC DNA]</scope>
    <source>
        <strain evidence="7 8">CBS 166.37</strain>
    </source>
</reference>
<name>A0A5C3LF69_9AGAR</name>
<accession>A0A5C3LF69</accession>
<sequence length="241" mass="27143">MPETRSSTTNTRRLRSGNSPSRHALVLVRLTDTFLGLLEKLVSLIPLSGVETRKMKEKKRRDRKKKNAVVLKKYVHSSDTISSSSSPVALNAPPTPIAENLPATTPVDFNILRNTILSLQNENAEMRAREEQLKNKIVLDTHLIEDYIVCELCSLTLWSPFMLIECGHAFCKSCIEKWFQTQSMRQYTCPKCRENVTTRPAEDFVLKSLVNLIAEAGGGCVPKQNGSVTAREIWESFFNSS</sequence>
<keyword evidence="3" id="KW-0862">Zinc</keyword>
<dbReference type="PANTHER" id="PTHR10131">
    <property type="entry name" value="TNF RECEPTOR ASSOCIATED FACTOR"/>
    <property type="match status" value="1"/>
</dbReference>
<dbReference type="AlphaFoldDB" id="A0A5C3LF69"/>
<evidence type="ECO:0000313" key="8">
    <source>
        <dbReference type="Proteomes" id="UP000308652"/>
    </source>
</evidence>
<keyword evidence="1" id="KW-0479">Metal-binding</keyword>
<evidence type="ECO:0000313" key="7">
    <source>
        <dbReference type="EMBL" id="TFK31448.1"/>
    </source>
</evidence>
<evidence type="ECO:0000256" key="1">
    <source>
        <dbReference type="ARBA" id="ARBA00022723"/>
    </source>
</evidence>
<feature type="domain" description="RING-type" evidence="6">
    <location>
        <begin position="150"/>
        <end position="193"/>
    </location>
</feature>
<evidence type="ECO:0000256" key="5">
    <source>
        <dbReference type="SAM" id="Coils"/>
    </source>
</evidence>
<organism evidence="7 8">
    <name type="scientific">Crucibulum laeve</name>
    <dbReference type="NCBI Taxonomy" id="68775"/>
    <lineage>
        <taxon>Eukaryota</taxon>
        <taxon>Fungi</taxon>
        <taxon>Dikarya</taxon>
        <taxon>Basidiomycota</taxon>
        <taxon>Agaricomycotina</taxon>
        <taxon>Agaricomycetes</taxon>
        <taxon>Agaricomycetidae</taxon>
        <taxon>Agaricales</taxon>
        <taxon>Agaricineae</taxon>
        <taxon>Nidulariaceae</taxon>
        <taxon>Crucibulum</taxon>
    </lineage>
</organism>
<gene>
    <name evidence="7" type="ORF">BDQ12DRAFT_740003</name>
</gene>
<keyword evidence="2 4" id="KW-0863">Zinc-finger</keyword>
<dbReference type="OrthoDB" id="3219336at2759"/>
<keyword evidence="8" id="KW-1185">Reference proteome</keyword>
<evidence type="ECO:0000256" key="3">
    <source>
        <dbReference type="ARBA" id="ARBA00022833"/>
    </source>
</evidence>
<dbReference type="SMART" id="SM00184">
    <property type="entry name" value="RING"/>
    <property type="match status" value="1"/>
</dbReference>
<protein>
    <recommendedName>
        <fullName evidence="6">RING-type domain-containing protein</fullName>
    </recommendedName>
</protein>
<dbReference type="PROSITE" id="PS00518">
    <property type="entry name" value="ZF_RING_1"/>
    <property type="match status" value="1"/>
</dbReference>
<feature type="coiled-coil region" evidence="5">
    <location>
        <begin position="109"/>
        <end position="136"/>
    </location>
</feature>
<dbReference type="Proteomes" id="UP000308652">
    <property type="component" value="Unassembled WGS sequence"/>
</dbReference>
<dbReference type="STRING" id="68775.A0A5C3LF69"/>
<dbReference type="GO" id="GO:0008270">
    <property type="term" value="F:zinc ion binding"/>
    <property type="evidence" value="ECO:0007669"/>
    <property type="project" value="UniProtKB-KW"/>
</dbReference>
<dbReference type="PROSITE" id="PS50089">
    <property type="entry name" value="ZF_RING_2"/>
    <property type="match status" value="1"/>
</dbReference>
<dbReference type="EMBL" id="ML213750">
    <property type="protein sequence ID" value="TFK31448.1"/>
    <property type="molecule type" value="Genomic_DNA"/>
</dbReference>
<evidence type="ECO:0000256" key="4">
    <source>
        <dbReference type="PROSITE-ProRule" id="PRU00175"/>
    </source>
</evidence>
<keyword evidence="5" id="KW-0175">Coiled coil</keyword>
<dbReference type="PANTHER" id="PTHR10131:SF94">
    <property type="entry name" value="TNF RECEPTOR-ASSOCIATED FACTOR 4"/>
    <property type="match status" value="1"/>
</dbReference>
<dbReference type="Pfam" id="PF00097">
    <property type="entry name" value="zf-C3HC4"/>
    <property type="match status" value="1"/>
</dbReference>
<dbReference type="SUPFAM" id="SSF57850">
    <property type="entry name" value="RING/U-box"/>
    <property type="match status" value="1"/>
</dbReference>
<evidence type="ECO:0000256" key="2">
    <source>
        <dbReference type="ARBA" id="ARBA00022771"/>
    </source>
</evidence>
<dbReference type="InterPro" id="IPR013083">
    <property type="entry name" value="Znf_RING/FYVE/PHD"/>
</dbReference>
<dbReference type="InterPro" id="IPR018957">
    <property type="entry name" value="Znf_C3HC4_RING-type"/>
</dbReference>
<dbReference type="InterPro" id="IPR001841">
    <property type="entry name" value="Znf_RING"/>
</dbReference>
<dbReference type="InterPro" id="IPR017907">
    <property type="entry name" value="Znf_RING_CS"/>
</dbReference>